<evidence type="ECO:0008006" key="3">
    <source>
        <dbReference type="Google" id="ProtNLM"/>
    </source>
</evidence>
<keyword evidence="2" id="KW-1185">Reference proteome</keyword>
<protein>
    <recommendedName>
        <fullName evidence="3">Protein kinase domain-containing protein</fullName>
    </recommendedName>
</protein>
<dbReference type="EMBL" id="CAKMRJ010001502">
    <property type="protein sequence ID" value="CAH1424311.1"/>
    <property type="molecule type" value="Genomic_DNA"/>
</dbReference>
<dbReference type="AlphaFoldDB" id="A0AAU9MB82"/>
<accession>A0AAU9MB82</accession>
<dbReference type="Proteomes" id="UP001157418">
    <property type="component" value="Unassembled WGS sequence"/>
</dbReference>
<evidence type="ECO:0000313" key="2">
    <source>
        <dbReference type="Proteomes" id="UP001157418"/>
    </source>
</evidence>
<organism evidence="1 2">
    <name type="scientific">Lactuca virosa</name>
    <dbReference type="NCBI Taxonomy" id="75947"/>
    <lineage>
        <taxon>Eukaryota</taxon>
        <taxon>Viridiplantae</taxon>
        <taxon>Streptophyta</taxon>
        <taxon>Embryophyta</taxon>
        <taxon>Tracheophyta</taxon>
        <taxon>Spermatophyta</taxon>
        <taxon>Magnoliopsida</taxon>
        <taxon>eudicotyledons</taxon>
        <taxon>Gunneridae</taxon>
        <taxon>Pentapetalae</taxon>
        <taxon>asterids</taxon>
        <taxon>campanulids</taxon>
        <taxon>Asterales</taxon>
        <taxon>Asteraceae</taxon>
        <taxon>Cichorioideae</taxon>
        <taxon>Cichorieae</taxon>
        <taxon>Lactucinae</taxon>
        <taxon>Lactuca</taxon>
    </lineage>
</organism>
<dbReference type="Gene3D" id="1.10.510.10">
    <property type="entry name" value="Transferase(Phosphotransferase) domain 1"/>
    <property type="match status" value="1"/>
</dbReference>
<name>A0AAU9MB82_9ASTR</name>
<evidence type="ECO:0000313" key="1">
    <source>
        <dbReference type="EMBL" id="CAH1424311.1"/>
    </source>
</evidence>
<reference evidence="1 2" key="1">
    <citation type="submission" date="2022-01" db="EMBL/GenBank/DDBJ databases">
        <authorList>
            <person name="Xiong W."/>
            <person name="Schranz E."/>
        </authorList>
    </citation>
    <scope>NUCLEOTIDE SEQUENCE [LARGE SCALE GENOMIC DNA]</scope>
</reference>
<comment type="caution">
    <text evidence="1">The sequence shown here is derived from an EMBL/GenBank/DDBJ whole genome shotgun (WGS) entry which is preliminary data.</text>
</comment>
<proteinExistence type="predicted"/>
<sequence>MKTREMRSRMSESVAPRDSWKFRRFLKNSIGGCFHCHHDCIRLTETSFFWKVDSWSLGMTATEMAKGELSLADLRPMREIFIIPRESQPKV</sequence>
<gene>
    <name evidence="1" type="ORF">LVIROSA_LOCUS11522</name>
</gene>